<dbReference type="Gene3D" id="3.40.190.10">
    <property type="entry name" value="Periplasmic binding protein-like II"/>
    <property type="match status" value="2"/>
</dbReference>
<protein>
    <submittedName>
        <fullName evidence="2">Uncharacterized protein</fullName>
    </submittedName>
</protein>
<evidence type="ECO:0000256" key="1">
    <source>
        <dbReference type="SAM" id="MobiDB-lite"/>
    </source>
</evidence>
<proteinExistence type="predicted"/>
<keyword evidence="3" id="KW-1185">Reference proteome</keyword>
<sequence>MRLSIFLLLLLSVPAIGCELTMGYRTNERLPYIHAEPKDTGLFATLFEEATRRIGCDLTVIRAPKNRIIRELELGHIDFYPSLSFTPKRAKYAWFFPNGLPERYTGISRMNAPDIKQLEELVPHKMVLLMAPGSYDLGGLPKGLNQRRPQDLDIPKAFTMLRANKGDFFIYDEFTLEYYLHQEGGDGLKLHPDCCEKPRNMFFGFSRKSPHFQGIANPDFMADMPVSATNQPGIPAPNSVAAQLVQALTEMMHDGTIAAYRKAVLHPEGGISPASAKKATKANSAGAESQQP</sequence>
<reference evidence="2 3" key="1">
    <citation type="submission" date="2006-12" db="EMBL/GenBank/DDBJ databases">
        <title>Complete sequence of Shewanella amazonensis SB2B.</title>
        <authorList>
            <consortium name="US DOE Joint Genome Institute"/>
            <person name="Copeland A."/>
            <person name="Lucas S."/>
            <person name="Lapidus A."/>
            <person name="Barry K."/>
            <person name="Detter J.C."/>
            <person name="Glavina del Rio T."/>
            <person name="Hammon N."/>
            <person name="Israni S."/>
            <person name="Dalin E."/>
            <person name="Tice H."/>
            <person name="Pitluck S."/>
            <person name="Munk A.C."/>
            <person name="Brettin T."/>
            <person name="Bruce D."/>
            <person name="Han C."/>
            <person name="Tapia R."/>
            <person name="Gilna P."/>
            <person name="Schmutz J."/>
            <person name="Larimer F."/>
            <person name="Land M."/>
            <person name="Hauser L."/>
            <person name="Kyrpides N."/>
            <person name="Mikhailova N."/>
            <person name="Fredrickson J."/>
            <person name="Richardson P."/>
        </authorList>
    </citation>
    <scope>NUCLEOTIDE SEQUENCE [LARGE SCALE GENOMIC DNA]</scope>
    <source>
        <strain evidence="3">ATCC BAA-1098 / SB2B</strain>
    </source>
</reference>
<feature type="region of interest" description="Disordered" evidence="1">
    <location>
        <begin position="271"/>
        <end position="292"/>
    </location>
</feature>
<feature type="compositionally biased region" description="Low complexity" evidence="1">
    <location>
        <begin position="272"/>
        <end position="292"/>
    </location>
</feature>
<accession>A1S2T7</accession>
<dbReference type="Proteomes" id="UP000009175">
    <property type="component" value="Chromosome"/>
</dbReference>
<dbReference type="HOGENOM" id="CLU_1019225_0_0_6"/>
<dbReference type="KEGG" id="saz:Sama_0483"/>
<evidence type="ECO:0000313" key="3">
    <source>
        <dbReference type="Proteomes" id="UP000009175"/>
    </source>
</evidence>
<name>A1S2T7_SHEAM</name>
<dbReference type="SUPFAM" id="SSF53850">
    <property type="entry name" value="Periplasmic binding protein-like II"/>
    <property type="match status" value="1"/>
</dbReference>
<dbReference type="EMBL" id="CP000507">
    <property type="protein sequence ID" value="ABL98693.1"/>
    <property type="molecule type" value="Genomic_DNA"/>
</dbReference>
<dbReference type="eggNOG" id="ENOG5031QMZ">
    <property type="taxonomic scope" value="Bacteria"/>
</dbReference>
<dbReference type="OrthoDB" id="8581897at2"/>
<gene>
    <name evidence="2" type="ordered locus">Sama_0483</name>
</gene>
<dbReference type="AlphaFoldDB" id="A1S2T7"/>
<dbReference type="RefSeq" id="WP_011758603.1">
    <property type="nucleotide sequence ID" value="NC_008700.1"/>
</dbReference>
<organism evidence="2 3">
    <name type="scientific">Shewanella amazonensis (strain ATCC BAA-1098 / SB2B)</name>
    <dbReference type="NCBI Taxonomy" id="326297"/>
    <lineage>
        <taxon>Bacteria</taxon>
        <taxon>Pseudomonadati</taxon>
        <taxon>Pseudomonadota</taxon>
        <taxon>Gammaproteobacteria</taxon>
        <taxon>Alteromonadales</taxon>
        <taxon>Shewanellaceae</taxon>
        <taxon>Shewanella</taxon>
    </lineage>
</organism>
<evidence type="ECO:0000313" key="2">
    <source>
        <dbReference type="EMBL" id="ABL98693.1"/>
    </source>
</evidence>